<keyword evidence="5" id="KW-0238">DNA-binding</keyword>
<keyword evidence="8" id="KW-0539">Nucleus</keyword>
<dbReference type="PRINTS" id="PR00047">
    <property type="entry name" value="STROIDFINGER"/>
</dbReference>
<dbReference type="SMART" id="SM00399">
    <property type="entry name" value="ZnF_C4"/>
    <property type="match status" value="1"/>
</dbReference>
<dbReference type="Gene3D" id="1.10.565.10">
    <property type="entry name" value="Retinoid X Receptor"/>
    <property type="match status" value="1"/>
</dbReference>
<evidence type="ECO:0000256" key="3">
    <source>
        <dbReference type="ARBA" id="ARBA00022833"/>
    </source>
</evidence>
<feature type="compositionally biased region" description="Basic and acidic residues" evidence="9">
    <location>
        <begin position="173"/>
        <end position="186"/>
    </location>
</feature>
<evidence type="ECO:0000313" key="12">
    <source>
        <dbReference type="EMBL" id="PFX19539.1"/>
    </source>
</evidence>
<evidence type="ECO:0000256" key="8">
    <source>
        <dbReference type="ARBA" id="ARBA00023242"/>
    </source>
</evidence>
<dbReference type="Pfam" id="PF00104">
    <property type="entry name" value="Hormone_recep"/>
    <property type="match status" value="1"/>
</dbReference>
<keyword evidence="7 12" id="KW-0675">Receptor</keyword>
<keyword evidence="3" id="KW-0862">Zinc</keyword>
<evidence type="ECO:0000256" key="4">
    <source>
        <dbReference type="ARBA" id="ARBA00023015"/>
    </source>
</evidence>
<dbReference type="InterPro" id="IPR001628">
    <property type="entry name" value="Znf_hrmn_rcpt"/>
</dbReference>
<keyword evidence="1" id="KW-0479">Metal-binding</keyword>
<dbReference type="PRINTS" id="PR00398">
    <property type="entry name" value="STRDHORMONER"/>
</dbReference>
<dbReference type="STRING" id="50429.A0A2B4RRV6"/>
<protein>
    <submittedName>
        <fullName evidence="12">Photoreceptor-specific nuclear receptor</fullName>
    </submittedName>
</protein>
<gene>
    <name evidence="12" type="primary">NR2E3</name>
    <name evidence="12" type="ORF">AWC38_SpisGene16062</name>
</gene>
<name>A0A2B4RRV6_STYPI</name>
<evidence type="ECO:0000256" key="2">
    <source>
        <dbReference type="ARBA" id="ARBA00022771"/>
    </source>
</evidence>
<evidence type="ECO:0000256" key="1">
    <source>
        <dbReference type="ARBA" id="ARBA00022723"/>
    </source>
</evidence>
<feature type="region of interest" description="Disordered" evidence="9">
    <location>
        <begin position="114"/>
        <end position="136"/>
    </location>
</feature>
<keyword evidence="4" id="KW-0805">Transcription regulation</keyword>
<dbReference type="PROSITE" id="PS51030">
    <property type="entry name" value="NUCLEAR_REC_DBD_2"/>
    <property type="match status" value="1"/>
</dbReference>
<evidence type="ECO:0000259" key="10">
    <source>
        <dbReference type="PROSITE" id="PS51030"/>
    </source>
</evidence>
<dbReference type="OrthoDB" id="5970897at2759"/>
<dbReference type="InterPro" id="IPR001723">
    <property type="entry name" value="Nuclear_hrmn_rcpt"/>
</dbReference>
<keyword evidence="2" id="KW-0863">Zinc-finger</keyword>
<dbReference type="CDD" id="cd06916">
    <property type="entry name" value="NR_DBD_like"/>
    <property type="match status" value="1"/>
</dbReference>
<evidence type="ECO:0000259" key="11">
    <source>
        <dbReference type="PROSITE" id="PS51843"/>
    </source>
</evidence>
<reference evidence="13" key="1">
    <citation type="journal article" date="2017" name="bioRxiv">
        <title>Comparative analysis of the genomes of Stylophora pistillata and Acropora digitifera provides evidence for extensive differences between species of corals.</title>
        <authorList>
            <person name="Voolstra C.R."/>
            <person name="Li Y."/>
            <person name="Liew Y.J."/>
            <person name="Baumgarten S."/>
            <person name="Zoccola D."/>
            <person name="Flot J.-F."/>
            <person name="Tambutte S."/>
            <person name="Allemand D."/>
            <person name="Aranda M."/>
        </authorList>
    </citation>
    <scope>NUCLEOTIDE SEQUENCE [LARGE SCALE GENOMIC DNA]</scope>
</reference>
<dbReference type="PROSITE" id="PS51843">
    <property type="entry name" value="NR_LBD"/>
    <property type="match status" value="1"/>
</dbReference>
<evidence type="ECO:0000256" key="6">
    <source>
        <dbReference type="ARBA" id="ARBA00023163"/>
    </source>
</evidence>
<feature type="domain" description="NR LBD" evidence="11">
    <location>
        <begin position="316"/>
        <end position="521"/>
    </location>
</feature>
<dbReference type="Gene3D" id="3.30.50.10">
    <property type="entry name" value="Erythroid Transcription Factor GATA-1, subunit A"/>
    <property type="match status" value="1"/>
</dbReference>
<dbReference type="GO" id="GO:0043565">
    <property type="term" value="F:sequence-specific DNA binding"/>
    <property type="evidence" value="ECO:0007669"/>
    <property type="project" value="InterPro"/>
</dbReference>
<feature type="domain" description="Nuclear receptor" evidence="10">
    <location>
        <begin position="25"/>
        <end position="100"/>
    </location>
</feature>
<sequence>MDETDLQGDVNSLEKNQKRKRILDDKACEVCGDRSTGKHYGVYSCDGCSGFYKRTSRRAEPWLCKGQGHCPVDKSSRNDCKACRLKKCVEIGMNLDGVYRRSRLSEELIQSPPLDGSAVNAHSDMRTEASPSPEALGFPVATSQIRLAQIKTVMVKTEEQPHQQHQQLTEQQKVTEERQHTTEDIQKAPSSPKSYDERRDDEIVARQPNGNPSENNNHYNPIHRASPYTTPLTCSPIPSPVRVSLTVQGSGTNIRPGLSSTPLSSQRFHPPISSIHQNGHQGSTTSYPKLPNGEAAINSHRLTSTALVSFRNVQRHLKPSQISLPELHQAVEPLSFHTSEPLQDAAVRLLSVSLKFGRRLPCFRRLPFRDQVILLEEGWKEMLLLDSVFWMLSPGGAIEAESNQRREQEFKNMQEALTPLKSLKLDSSEYACLKAVILFRTNTQGLKAADQVEELQDEAQLILADYIWSRLPAQPARFGKILLSVAALRSLAEKPIEHLFFSSIPAKDMFESILSQVISSN</sequence>
<evidence type="ECO:0000256" key="7">
    <source>
        <dbReference type="ARBA" id="ARBA00023170"/>
    </source>
</evidence>
<comment type="caution">
    <text evidence="12">The sequence shown here is derived from an EMBL/GenBank/DDBJ whole genome shotgun (WGS) entry which is preliminary data.</text>
</comment>
<dbReference type="SMART" id="SM00430">
    <property type="entry name" value="HOLI"/>
    <property type="match status" value="1"/>
</dbReference>
<dbReference type="EMBL" id="LSMT01000356">
    <property type="protein sequence ID" value="PFX19539.1"/>
    <property type="molecule type" value="Genomic_DNA"/>
</dbReference>
<dbReference type="SUPFAM" id="SSF48508">
    <property type="entry name" value="Nuclear receptor ligand-binding domain"/>
    <property type="match status" value="1"/>
</dbReference>
<keyword evidence="13" id="KW-1185">Reference proteome</keyword>
<dbReference type="InterPro" id="IPR000536">
    <property type="entry name" value="Nucl_hrmn_rcpt_lig-bd"/>
</dbReference>
<feature type="region of interest" description="Disordered" evidence="9">
    <location>
        <begin position="205"/>
        <end position="224"/>
    </location>
</feature>
<dbReference type="GO" id="GO:0008270">
    <property type="term" value="F:zinc ion binding"/>
    <property type="evidence" value="ECO:0007669"/>
    <property type="project" value="UniProtKB-KW"/>
</dbReference>
<proteinExistence type="predicted"/>
<dbReference type="SUPFAM" id="SSF57716">
    <property type="entry name" value="Glucocorticoid receptor-like (DNA-binding domain)"/>
    <property type="match status" value="1"/>
</dbReference>
<dbReference type="Pfam" id="PF00105">
    <property type="entry name" value="zf-C4"/>
    <property type="match status" value="1"/>
</dbReference>
<feature type="compositionally biased region" description="Polar residues" evidence="9">
    <location>
        <begin position="208"/>
        <end position="219"/>
    </location>
</feature>
<accession>A0A2B4RRV6</accession>
<keyword evidence="6" id="KW-0804">Transcription</keyword>
<feature type="region of interest" description="Disordered" evidence="9">
    <location>
        <begin position="156"/>
        <end position="199"/>
    </location>
</feature>
<dbReference type="InterPro" id="IPR013088">
    <property type="entry name" value="Znf_NHR/GATA"/>
</dbReference>
<evidence type="ECO:0000256" key="9">
    <source>
        <dbReference type="SAM" id="MobiDB-lite"/>
    </source>
</evidence>
<organism evidence="12 13">
    <name type="scientific">Stylophora pistillata</name>
    <name type="common">Smooth cauliflower coral</name>
    <dbReference type="NCBI Taxonomy" id="50429"/>
    <lineage>
        <taxon>Eukaryota</taxon>
        <taxon>Metazoa</taxon>
        <taxon>Cnidaria</taxon>
        <taxon>Anthozoa</taxon>
        <taxon>Hexacorallia</taxon>
        <taxon>Scleractinia</taxon>
        <taxon>Astrocoeniina</taxon>
        <taxon>Pocilloporidae</taxon>
        <taxon>Stylophora</taxon>
    </lineage>
</organism>
<feature type="compositionally biased region" description="Low complexity" evidence="9">
    <location>
        <begin position="163"/>
        <end position="172"/>
    </location>
</feature>
<dbReference type="Proteomes" id="UP000225706">
    <property type="component" value="Unassembled WGS sequence"/>
</dbReference>
<dbReference type="AlphaFoldDB" id="A0A2B4RRV6"/>
<dbReference type="InterPro" id="IPR050274">
    <property type="entry name" value="Nuclear_hormone_rcpt_NR2"/>
</dbReference>
<dbReference type="GO" id="GO:0003700">
    <property type="term" value="F:DNA-binding transcription factor activity"/>
    <property type="evidence" value="ECO:0007669"/>
    <property type="project" value="InterPro"/>
</dbReference>
<evidence type="ECO:0000313" key="13">
    <source>
        <dbReference type="Proteomes" id="UP000225706"/>
    </source>
</evidence>
<evidence type="ECO:0000256" key="5">
    <source>
        <dbReference type="ARBA" id="ARBA00023125"/>
    </source>
</evidence>
<dbReference type="PANTHER" id="PTHR24083">
    <property type="entry name" value="NUCLEAR HORMONE RECEPTOR"/>
    <property type="match status" value="1"/>
</dbReference>
<dbReference type="InterPro" id="IPR035500">
    <property type="entry name" value="NHR-like_dom_sf"/>
</dbReference>